<keyword evidence="1" id="KW-0732">Signal</keyword>
<gene>
    <name evidence="2" type="ORF">JX265_009611</name>
</gene>
<protein>
    <submittedName>
        <fullName evidence="2">Uncharacterized protein</fullName>
    </submittedName>
</protein>
<organism evidence="2 3">
    <name type="scientific">Neoarthrinium moseri</name>
    <dbReference type="NCBI Taxonomy" id="1658444"/>
    <lineage>
        <taxon>Eukaryota</taxon>
        <taxon>Fungi</taxon>
        <taxon>Dikarya</taxon>
        <taxon>Ascomycota</taxon>
        <taxon>Pezizomycotina</taxon>
        <taxon>Sordariomycetes</taxon>
        <taxon>Xylariomycetidae</taxon>
        <taxon>Amphisphaeriales</taxon>
        <taxon>Apiosporaceae</taxon>
        <taxon>Neoarthrinium</taxon>
    </lineage>
</organism>
<evidence type="ECO:0000313" key="3">
    <source>
        <dbReference type="Proteomes" id="UP000829685"/>
    </source>
</evidence>
<keyword evidence="3" id="KW-1185">Reference proteome</keyword>
<feature type="signal peptide" evidence="1">
    <location>
        <begin position="1"/>
        <end position="23"/>
    </location>
</feature>
<reference evidence="2" key="1">
    <citation type="submission" date="2021-03" db="EMBL/GenBank/DDBJ databases">
        <title>Revisited historic fungal species revealed as producer of novel bioactive compounds through whole genome sequencing and comparative genomics.</title>
        <authorList>
            <person name="Vignolle G.A."/>
            <person name="Hochenegger N."/>
            <person name="Mach R.L."/>
            <person name="Mach-Aigner A.R."/>
            <person name="Javad Rahimi M."/>
            <person name="Salim K.A."/>
            <person name="Chan C.M."/>
            <person name="Lim L.B.L."/>
            <person name="Cai F."/>
            <person name="Druzhinina I.S."/>
            <person name="U'Ren J.M."/>
            <person name="Derntl C."/>
        </authorList>
    </citation>
    <scope>NUCLEOTIDE SEQUENCE</scope>
    <source>
        <strain evidence="2">TUCIM 5799</strain>
    </source>
</reference>
<dbReference type="Proteomes" id="UP000829685">
    <property type="component" value="Unassembled WGS sequence"/>
</dbReference>
<sequence length="379" mass="41864">MLAFLLVPKQLLAILAIVSSLDAQFALGATIPRGTDFREGFKATDLELNPNTTDLIDKRWDWAGADARRRINVGYKIVGGVGAAYSFFSLIKDCKAYSDGENDKGTRSSCVFAGIAVTAALATVVDQSTIIQGSIREKIATSSWSMPNWRDLFKPNWTLRPQNARDLERRTDDALQILSKKIGAETRHIGMWKDTDSKVAKRDGVAQEVAVLGAKVDGHDFHFAYLGEADGQHHFKLGIGRPVNETLGKRAVDPYVHGVYFDRGGLNFWASPEPAWKTTNKSGPLPWVDTDEEFGWLREQTQCTLNRYIWGFQQPLAAHGLNFQIYNNMIGETLCAGGISPFGANGLSDIKMTENFAGGARRNKKCMADLKMDAPKSEL</sequence>
<feature type="chain" id="PRO_5040300625" evidence="1">
    <location>
        <begin position="24"/>
        <end position="379"/>
    </location>
</feature>
<dbReference type="AlphaFoldDB" id="A0A9Q0AMM8"/>
<name>A0A9Q0AMM8_9PEZI</name>
<evidence type="ECO:0000313" key="2">
    <source>
        <dbReference type="EMBL" id="KAI1861644.1"/>
    </source>
</evidence>
<accession>A0A9Q0AMM8</accession>
<proteinExistence type="predicted"/>
<dbReference type="OrthoDB" id="5063255at2759"/>
<dbReference type="EMBL" id="JAFIMR010000029">
    <property type="protein sequence ID" value="KAI1861644.1"/>
    <property type="molecule type" value="Genomic_DNA"/>
</dbReference>
<comment type="caution">
    <text evidence="2">The sequence shown here is derived from an EMBL/GenBank/DDBJ whole genome shotgun (WGS) entry which is preliminary data.</text>
</comment>
<evidence type="ECO:0000256" key="1">
    <source>
        <dbReference type="SAM" id="SignalP"/>
    </source>
</evidence>